<feature type="compositionally biased region" description="Acidic residues" evidence="2">
    <location>
        <begin position="400"/>
        <end position="409"/>
    </location>
</feature>
<dbReference type="GO" id="GO:0004668">
    <property type="term" value="F:protein-arginine deiminase activity"/>
    <property type="evidence" value="ECO:0007669"/>
    <property type="project" value="InterPro"/>
</dbReference>
<dbReference type="EMBL" id="LSRX01000335">
    <property type="protein sequence ID" value="OLQ00208.1"/>
    <property type="molecule type" value="Genomic_DNA"/>
</dbReference>
<dbReference type="Pfam" id="PF04371">
    <property type="entry name" value="PAD_porph"/>
    <property type="match status" value="1"/>
</dbReference>
<sequence length="777" mass="84631">MLILLIVLLTRVMLVVMMPRTWLMLRLMLMRRGGAKGADVFFIMVMMMVLQLNGYRDDDDCGSYDDEDDADSDDGGVEAMNIGKKLSSLSLENASATRLEERKSWDGINGELRKHIKDALGEEGWIRGLAEIVTRMWTAGAWKLSSLGTETSALKLLPGIIAHFSLPVGLLNHERIGLESPMESTAQETVATGSQAPASADLWRALCATFGFLAVERLVDHRPRAPRMTITTMTAMLVALLLLLMMMMMMMMMVMVTVMAMMFTVTVMMTMMAMMIGQMLMALLMVLLVMVAVSDWSSDFGGGDDDDDDEEDKLVLLSMMLASVIVLVVVVEAAAVLVVVFVVVMMSAARGKGEGDHARADNVLGYFGDREEEEDDDADDEAATANAHSDDAAAAHEEEHDYWEDNGDREVVDDDVVTRPAHGLMVVPAVLFAVARTMASFRMPDESEQHAATWMVLKASKAIWGGDLAPYVEKDLVKIAKTIAKYEAATWVKALVAAKDRPRLRRLLEGVENIEVLEAEADDLWVRDSGPVFTVSEAGVLRAVKFNFNGWGQKQRHSLDNQLAEKIADLAGVELLTSSLVLEGGGIEVDGDGTAIITESCVLNANRNPGVTKEAAEAELKSLLGLQKIIWLPGVAGKDITDGHTDFYARFVKPGTVVAALDPDPRSFDKAVTEKHLALLQEATDAKGRKIEVLPLPVPSKVRRKSEDFAAGYVNFYVTNGAVLVPEFGDPVADGQALKLLQELFPGRVVEQLNIDNVAEGGGGIHCVTQQQPAGVS</sequence>
<organism evidence="4 5">
    <name type="scientific">Symbiodinium microadriaticum</name>
    <name type="common">Dinoflagellate</name>
    <name type="synonym">Zooxanthella microadriatica</name>
    <dbReference type="NCBI Taxonomy" id="2951"/>
    <lineage>
        <taxon>Eukaryota</taxon>
        <taxon>Sar</taxon>
        <taxon>Alveolata</taxon>
        <taxon>Dinophyceae</taxon>
        <taxon>Suessiales</taxon>
        <taxon>Symbiodiniaceae</taxon>
        <taxon>Symbiodinium</taxon>
    </lineage>
</organism>
<dbReference type="PANTHER" id="PTHR31377:SF0">
    <property type="entry name" value="AGMATINE DEIMINASE-RELATED"/>
    <property type="match status" value="1"/>
</dbReference>
<evidence type="ECO:0000256" key="3">
    <source>
        <dbReference type="SAM" id="Phobius"/>
    </source>
</evidence>
<keyword evidence="3" id="KW-1133">Transmembrane helix</keyword>
<dbReference type="Proteomes" id="UP000186817">
    <property type="component" value="Unassembled WGS sequence"/>
</dbReference>
<protein>
    <submittedName>
        <fullName evidence="4">Putative agmatine deiminase</fullName>
    </submittedName>
</protein>
<dbReference type="Gene3D" id="3.75.10.10">
    <property type="entry name" value="L-arginine/glycine Amidinotransferase, Chain A"/>
    <property type="match status" value="1"/>
</dbReference>
<evidence type="ECO:0000313" key="4">
    <source>
        <dbReference type="EMBL" id="OLQ00208.1"/>
    </source>
</evidence>
<evidence type="ECO:0000256" key="1">
    <source>
        <dbReference type="ARBA" id="ARBA00022801"/>
    </source>
</evidence>
<keyword evidence="3" id="KW-0472">Membrane</keyword>
<comment type="caution">
    <text evidence="4">The sequence shown here is derived from an EMBL/GenBank/DDBJ whole genome shotgun (WGS) entry which is preliminary data.</text>
</comment>
<dbReference type="InterPro" id="IPR007466">
    <property type="entry name" value="Peptidyl-Arg-deiminase_porph"/>
</dbReference>
<keyword evidence="5" id="KW-1185">Reference proteome</keyword>
<proteinExistence type="predicted"/>
<feature type="transmembrane region" description="Helical" evidence="3">
    <location>
        <begin position="6"/>
        <end position="25"/>
    </location>
</feature>
<dbReference type="GO" id="GO:0047632">
    <property type="term" value="F:agmatine deiminase activity"/>
    <property type="evidence" value="ECO:0007669"/>
    <property type="project" value="TreeGrafter"/>
</dbReference>
<accession>A0A1Q9DYG0</accession>
<feature type="transmembrane region" description="Helical" evidence="3">
    <location>
        <begin position="275"/>
        <end position="294"/>
    </location>
</feature>
<feature type="transmembrane region" description="Helical" evidence="3">
    <location>
        <begin position="37"/>
        <end position="55"/>
    </location>
</feature>
<reference evidence="4 5" key="1">
    <citation type="submission" date="2016-02" db="EMBL/GenBank/DDBJ databases">
        <title>Genome analysis of coral dinoflagellate symbionts highlights evolutionary adaptations to a symbiotic lifestyle.</title>
        <authorList>
            <person name="Aranda M."/>
            <person name="Li Y."/>
            <person name="Liew Y.J."/>
            <person name="Baumgarten S."/>
            <person name="Simakov O."/>
            <person name="Wilson M."/>
            <person name="Piel J."/>
            <person name="Ashoor H."/>
            <person name="Bougouffa S."/>
            <person name="Bajic V.B."/>
            <person name="Ryu T."/>
            <person name="Ravasi T."/>
            <person name="Bayer T."/>
            <person name="Micklem G."/>
            <person name="Kim H."/>
            <person name="Bhak J."/>
            <person name="Lajeunesse T.C."/>
            <person name="Voolstra C.R."/>
        </authorList>
    </citation>
    <scope>NUCLEOTIDE SEQUENCE [LARGE SCALE GENOMIC DNA]</scope>
    <source>
        <strain evidence="4 5">CCMP2467</strain>
    </source>
</reference>
<dbReference type="PANTHER" id="PTHR31377">
    <property type="entry name" value="AGMATINE DEIMINASE-RELATED"/>
    <property type="match status" value="1"/>
</dbReference>
<evidence type="ECO:0000256" key="2">
    <source>
        <dbReference type="SAM" id="MobiDB-lite"/>
    </source>
</evidence>
<dbReference type="AlphaFoldDB" id="A0A1Q9DYG0"/>
<dbReference type="OrthoDB" id="544103at2759"/>
<evidence type="ECO:0000313" key="5">
    <source>
        <dbReference type="Proteomes" id="UP000186817"/>
    </source>
</evidence>
<keyword evidence="3" id="KW-0812">Transmembrane</keyword>
<feature type="compositionally biased region" description="Acidic residues" evidence="2">
    <location>
        <begin position="371"/>
        <end position="382"/>
    </location>
</feature>
<feature type="transmembrane region" description="Helical" evidence="3">
    <location>
        <begin position="236"/>
        <end position="263"/>
    </location>
</feature>
<dbReference type="SUPFAM" id="SSF55909">
    <property type="entry name" value="Pentein"/>
    <property type="match status" value="1"/>
</dbReference>
<feature type="transmembrane region" description="Helical" evidence="3">
    <location>
        <begin position="314"/>
        <end position="344"/>
    </location>
</feature>
<dbReference type="GO" id="GO:0009446">
    <property type="term" value="P:putrescine biosynthetic process"/>
    <property type="evidence" value="ECO:0007669"/>
    <property type="project" value="InterPro"/>
</dbReference>
<feature type="region of interest" description="Disordered" evidence="2">
    <location>
        <begin position="371"/>
        <end position="409"/>
    </location>
</feature>
<name>A0A1Q9DYG0_SYMMI</name>
<keyword evidence="1" id="KW-0378">Hydrolase</keyword>
<feature type="compositionally biased region" description="Basic and acidic residues" evidence="2">
    <location>
        <begin position="388"/>
        <end position="399"/>
    </location>
</feature>
<gene>
    <name evidence="4" type="primary">aguA</name>
    <name evidence="4" type="ORF">AK812_SmicGene17155</name>
</gene>